<name>A0ABW0Q4I1_9BURK</name>
<dbReference type="RefSeq" id="WP_068834888.1">
    <property type="nucleotide sequence ID" value="NZ_JBHSMX010000004.1"/>
</dbReference>
<comment type="caution">
    <text evidence="9">The sequence shown here is derived from an EMBL/GenBank/DDBJ whole genome shotgun (WGS) entry which is preliminary data.</text>
</comment>
<dbReference type="GO" id="GO:0016779">
    <property type="term" value="F:nucleotidyltransferase activity"/>
    <property type="evidence" value="ECO:0007669"/>
    <property type="project" value="UniProtKB-KW"/>
</dbReference>
<evidence type="ECO:0000256" key="7">
    <source>
        <dbReference type="ARBA" id="ARBA00047428"/>
    </source>
</evidence>
<evidence type="ECO:0000259" key="8">
    <source>
        <dbReference type="Pfam" id="PF01467"/>
    </source>
</evidence>
<evidence type="ECO:0000256" key="5">
    <source>
        <dbReference type="ARBA" id="ARBA00022840"/>
    </source>
</evidence>
<dbReference type="PANTHER" id="PTHR43793:SF2">
    <property type="entry name" value="BIFUNCTIONAL PROTEIN HLDE"/>
    <property type="match status" value="1"/>
</dbReference>
<reference evidence="10" key="1">
    <citation type="journal article" date="2019" name="Int. J. Syst. Evol. Microbiol.">
        <title>The Global Catalogue of Microorganisms (GCM) 10K type strain sequencing project: providing services to taxonomists for standard genome sequencing and annotation.</title>
        <authorList>
            <consortium name="The Broad Institute Genomics Platform"/>
            <consortium name="The Broad Institute Genome Sequencing Center for Infectious Disease"/>
            <person name="Wu L."/>
            <person name="Ma J."/>
        </authorList>
    </citation>
    <scope>NUCLEOTIDE SEQUENCE [LARGE SCALE GENOMIC DNA]</scope>
    <source>
        <strain evidence="10">CGMCC 4.7277</strain>
    </source>
</reference>
<organism evidence="9 10">
    <name type="scientific">Polaromonas jejuensis</name>
    <dbReference type="NCBI Taxonomy" id="457502"/>
    <lineage>
        <taxon>Bacteria</taxon>
        <taxon>Pseudomonadati</taxon>
        <taxon>Pseudomonadota</taxon>
        <taxon>Betaproteobacteria</taxon>
        <taxon>Burkholderiales</taxon>
        <taxon>Comamonadaceae</taxon>
        <taxon>Polaromonas</taxon>
    </lineage>
</organism>
<dbReference type="Pfam" id="PF01467">
    <property type="entry name" value="CTP_transf_like"/>
    <property type="match status" value="1"/>
</dbReference>
<evidence type="ECO:0000256" key="2">
    <source>
        <dbReference type="ARBA" id="ARBA00022679"/>
    </source>
</evidence>
<sequence>MSKPVFFDKIVAREEAPARVAALARPVVFTNGVFDVLHRGHATYLARARELGGSLVLALNTDASARRLGKGPDRPLNNEEDRAVLMAALESVSLVTWFDENTPLELIAELKPDILVKGGDYDMEKLAETAVVKAYGGQALAIPFVEGYSTTALVKKIRSAN</sequence>
<dbReference type="EMBL" id="JBHSMX010000004">
    <property type="protein sequence ID" value="MFC5519794.1"/>
    <property type="molecule type" value="Genomic_DNA"/>
</dbReference>
<dbReference type="SUPFAM" id="SSF52374">
    <property type="entry name" value="Nucleotidylyl transferase"/>
    <property type="match status" value="1"/>
</dbReference>
<protein>
    <recommendedName>
        <fullName evidence="1">D-glycero-beta-D-manno-heptose 1-phosphate adenylyltransferase</fullName>
        <ecNumber evidence="1">2.7.7.70</ecNumber>
    </recommendedName>
</protein>
<evidence type="ECO:0000256" key="6">
    <source>
        <dbReference type="ARBA" id="ARBA00023277"/>
    </source>
</evidence>
<keyword evidence="10" id="KW-1185">Reference proteome</keyword>
<keyword evidence="6" id="KW-0119">Carbohydrate metabolism</keyword>
<evidence type="ECO:0000256" key="1">
    <source>
        <dbReference type="ARBA" id="ARBA00012519"/>
    </source>
</evidence>
<dbReference type="NCBIfam" id="TIGR02199">
    <property type="entry name" value="rfaE_dom_II"/>
    <property type="match status" value="1"/>
</dbReference>
<dbReference type="InterPro" id="IPR014729">
    <property type="entry name" value="Rossmann-like_a/b/a_fold"/>
</dbReference>
<keyword evidence="2" id="KW-0808">Transferase</keyword>
<dbReference type="InterPro" id="IPR050385">
    <property type="entry name" value="Archaeal_FAD_synthase"/>
</dbReference>
<dbReference type="Gene3D" id="3.40.50.620">
    <property type="entry name" value="HUPs"/>
    <property type="match status" value="1"/>
</dbReference>
<keyword evidence="5" id="KW-0067">ATP-binding</keyword>
<dbReference type="EC" id="2.7.7.70" evidence="1"/>
<dbReference type="PANTHER" id="PTHR43793">
    <property type="entry name" value="FAD SYNTHASE"/>
    <property type="match status" value="1"/>
</dbReference>
<keyword evidence="4" id="KW-0547">Nucleotide-binding</keyword>
<dbReference type="NCBIfam" id="TIGR00125">
    <property type="entry name" value="cyt_tran_rel"/>
    <property type="match status" value="1"/>
</dbReference>
<comment type="catalytic activity">
    <reaction evidence="7">
        <text>D-glycero-beta-D-manno-heptose 1-phosphate + ATP + H(+) = ADP-D-glycero-beta-D-manno-heptose + diphosphate</text>
        <dbReference type="Rhea" id="RHEA:27465"/>
        <dbReference type="ChEBI" id="CHEBI:15378"/>
        <dbReference type="ChEBI" id="CHEBI:30616"/>
        <dbReference type="ChEBI" id="CHEBI:33019"/>
        <dbReference type="ChEBI" id="CHEBI:59967"/>
        <dbReference type="ChEBI" id="CHEBI:61593"/>
        <dbReference type="EC" id="2.7.7.70"/>
    </reaction>
</comment>
<gene>
    <name evidence="9" type="primary">rfaE2</name>
    <name evidence="9" type="ORF">ACFPP7_02520</name>
</gene>
<evidence type="ECO:0000256" key="4">
    <source>
        <dbReference type="ARBA" id="ARBA00022741"/>
    </source>
</evidence>
<keyword evidence="3 9" id="KW-0548">Nucleotidyltransferase</keyword>
<proteinExistence type="predicted"/>
<feature type="domain" description="Cytidyltransferase-like" evidence="8">
    <location>
        <begin position="29"/>
        <end position="135"/>
    </location>
</feature>
<dbReference type="Proteomes" id="UP001596084">
    <property type="component" value="Unassembled WGS sequence"/>
</dbReference>
<accession>A0ABW0Q4I1</accession>
<evidence type="ECO:0000256" key="3">
    <source>
        <dbReference type="ARBA" id="ARBA00022695"/>
    </source>
</evidence>
<evidence type="ECO:0000313" key="10">
    <source>
        <dbReference type="Proteomes" id="UP001596084"/>
    </source>
</evidence>
<dbReference type="InterPro" id="IPR011914">
    <property type="entry name" value="RfaE_dom_II"/>
</dbReference>
<evidence type="ECO:0000313" key="9">
    <source>
        <dbReference type="EMBL" id="MFC5519794.1"/>
    </source>
</evidence>
<dbReference type="InterPro" id="IPR004821">
    <property type="entry name" value="Cyt_trans-like"/>
</dbReference>